<dbReference type="SUPFAM" id="SSF52047">
    <property type="entry name" value="RNI-like"/>
    <property type="match status" value="1"/>
</dbReference>
<sequence>MVSHDAQELELDLSRFNYFDFPPSLTDTKKVRLLRIAIRDTYLRSGCPALISIKCLTSLRLEAIIFQGYYVSDILSVFENLESFSIEDVSELGSRGSVLEIHSLTLKELSLGFYSDRTYWKPQSLEINCPNLTSLVMNHFEVRKIHFRDVSSLDRASVYFSDAYYAQWKTVMKSLAHVKHLSTQNFGPKNHGLFKSPLSNVKHLEIRTSYSKFEYRPPLSEPNLVEESKRSALLEKAIHLQIPNLKLVKIKDFKQTTEEAIFISYLLLHGCALEKILLLHPSPEGNVTLRPIVMRRQLKQLNGENVQHFELRVLNGEIIM</sequence>
<evidence type="ECO:0000313" key="2">
    <source>
        <dbReference type="Proteomes" id="UP001141552"/>
    </source>
</evidence>
<dbReference type="InterPro" id="IPR053197">
    <property type="entry name" value="F-box_SCFL_complex_component"/>
</dbReference>
<keyword evidence="2" id="KW-1185">Reference proteome</keyword>
<name>A0A9Q0GAH4_9ROSI</name>
<reference evidence="1" key="2">
    <citation type="journal article" date="2023" name="Plants (Basel)">
        <title>Annotation of the Turnera subulata (Passifloraceae) Draft Genome Reveals the S-Locus Evolved after the Divergence of Turneroideae from Passifloroideae in a Stepwise Manner.</title>
        <authorList>
            <person name="Henning P.M."/>
            <person name="Roalson E.H."/>
            <person name="Mir W."/>
            <person name="McCubbin A.G."/>
            <person name="Shore J.S."/>
        </authorList>
    </citation>
    <scope>NUCLEOTIDE SEQUENCE</scope>
    <source>
        <strain evidence="1">F60SS</strain>
    </source>
</reference>
<reference evidence="1" key="1">
    <citation type="submission" date="2022-02" db="EMBL/GenBank/DDBJ databases">
        <authorList>
            <person name="Henning P.M."/>
            <person name="McCubbin A.G."/>
            <person name="Shore J.S."/>
        </authorList>
    </citation>
    <scope>NUCLEOTIDE SEQUENCE</scope>
    <source>
        <strain evidence="1">F60SS</strain>
        <tissue evidence="1">Leaves</tissue>
    </source>
</reference>
<proteinExistence type="predicted"/>
<dbReference type="InterPro" id="IPR032675">
    <property type="entry name" value="LRR_dom_sf"/>
</dbReference>
<comment type="caution">
    <text evidence="1">The sequence shown here is derived from an EMBL/GenBank/DDBJ whole genome shotgun (WGS) entry which is preliminary data.</text>
</comment>
<gene>
    <name evidence="1" type="ORF">Tsubulata_047471</name>
</gene>
<dbReference type="AlphaFoldDB" id="A0A9Q0GAH4"/>
<dbReference type="EMBL" id="JAKUCV010001507">
    <property type="protein sequence ID" value="KAJ4846116.1"/>
    <property type="molecule type" value="Genomic_DNA"/>
</dbReference>
<protein>
    <recommendedName>
        <fullName evidence="3">FBD domain-containing protein</fullName>
    </recommendedName>
</protein>
<dbReference type="Proteomes" id="UP001141552">
    <property type="component" value="Unassembled WGS sequence"/>
</dbReference>
<evidence type="ECO:0008006" key="3">
    <source>
        <dbReference type="Google" id="ProtNLM"/>
    </source>
</evidence>
<dbReference type="OrthoDB" id="1939276at2759"/>
<evidence type="ECO:0000313" key="1">
    <source>
        <dbReference type="EMBL" id="KAJ4846116.1"/>
    </source>
</evidence>
<dbReference type="PANTHER" id="PTHR34223">
    <property type="entry name" value="OS11G0201299 PROTEIN"/>
    <property type="match status" value="1"/>
</dbReference>
<organism evidence="1 2">
    <name type="scientific">Turnera subulata</name>
    <dbReference type="NCBI Taxonomy" id="218843"/>
    <lineage>
        <taxon>Eukaryota</taxon>
        <taxon>Viridiplantae</taxon>
        <taxon>Streptophyta</taxon>
        <taxon>Embryophyta</taxon>
        <taxon>Tracheophyta</taxon>
        <taxon>Spermatophyta</taxon>
        <taxon>Magnoliopsida</taxon>
        <taxon>eudicotyledons</taxon>
        <taxon>Gunneridae</taxon>
        <taxon>Pentapetalae</taxon>
        <taxon>rosids</taxon>
        <taxon>fabids</taxon>
        <taxon>Malpighiales</taxon>
        <taxon>Passifloraceae</taxon>
        <taxon>Turnera</taxon>
    </lineage>
</organism>
<dbReference type="Gene3D" id="3.80.10.10">
    <property type="entry name" value="Ribonuclease Inhibitor"/>
    <property type="match status" value="1"/>
</dbReference>
<accession>A0A9Q0GAH4</accession>
<dbReference type="PANTHER" id="PTHR34223:SF51">
    <property type="entry name" value="OS06G0556300 PROTEIN"/>
    <property type="match status" value="1"/>
</dbReference>